<feature type="non-terminal residue" evidence="1">
    <location>
        <position position="1"/>
    </location>
</feature>
<reference evidence="1" key="1">
    <citation type="submission" date="2021-06" db="EMBL/GenBank/DDBJ databases">
        <authorList>
            <person name="Kallberg Y."/>
            <person name="Tangrot J."/>
            <person name="Rosling A."/>
        </authorList>
    </citation>
    <scope>NUCLEOTIDE SEQUENCE</scope>
    <source>
        <strain evidence="1">MA461A</strain>
    </source>
</reference>
<sequence>ISVLSSIMIPKDTASLISFYISALIIFDVAKANSQPDTSFS</sequence>
<evidence type="ECO:0000313" key="1">
    <source>
        <dbReference type="EMBL" id="CAG8845807.1"/>
    </source>
</evidence>
<dbReference type="EMBL" id="CAJVQC010148399">
    <property type="protein sequence ID" value="CAG8845807.1"/>
    <property type="molecule type" value="Genomic_DNA"/>
</dbReference>
<feature type="non-terminal residue" evidence="1">
    <location>
        <position position="41"/>
    </location>
</feature>
<gene>
    <name evidence="1" type="ORF">RPERSI_LOCUS33832</name>
</gene>
<protein>
    <submittedName>
        <fullName evidence="1">6474_t:CDS:1</fullName>
    </submittedName>
</protein>
<dbReference type="Proteomes" id="UP000789920">
    <property type="component" value="Unassembled WGS sequence"/>
</dbReference>
<accession>A0ACA9STS9</accession>
<organism evidence="1 2">
    <name type="scientific">Racocetra persica</name>
    <dbReference type="NCBI Taxonomy" id="160502"/>
    <lineage>
        <taxon>Eukaryota</taxon>
        <taxon>Fungi</taxon>
        <taxon>Fungi incertae sedis</taxon>
        <taxon>Mucoromycota</taxon>
        <taxon>Glomeromycotina</taxon>
        <taxon>Glomeromycetes</taxon>
        <taxon>Diversisporales</taxon>
        <taxon>Gigasporaceae</taxon>
        <taxon>Racocetra</taxon>
    </lineage>
</organism>
<keyword evidence="2" id="KW-1185">Reference proteome</keyword>
<proteinExistence type="predicted"/>
<name>A0ACA9STS9_9GLOM</name>
<comment type="caution">
    <text evidence="1">The sequence shown here is derived from an EMBL/GenBank/DDBJ whole genome shotgun (WGS) entry which is preliminary data.</text>
</comment>
<evidence type="ECO:0000313" key="2">
    <source>
        <dbReference type="Proteomes" id="UP000789920"/>
    </source>
</evidence>